<organism evidence="15 16">
    <name type="scientific">Candidatus Thermoflexus japonica</name>
    <dbReference type="NCBI Taxonomy" id="2035417"/>
    <lineage>
        <taxon>Bacteria</taxon>
        <taxon>Bacillati</taxon>
        <taxon>Chloroflexota</taxon>
        <taxon>Thermoflexia</taxon>
        <taxon>Thermoflexales</taxon>
        <taxon>Thermoflexaceae</taxon>
        <taxon>Thermoflexus</taxon>
    </lineage>
</organism>
<protein>
    <recommendedName>
        <fullName evidence="7 10">Ribulose-phosphate 3-epimerase</fullName>
        <ecNumber evidence="7 10">5.1.3.1</ecNumber>
    </recommendedName>
</protein>
<dbReference type="InterPro" id="IPR026019">
    <property type="entry name" value="Ribul_P_3_epim"/>
</dbReference>
<dbReference type="EMBL" id="BEHY01000052">
    <property type="protein sequence ID" value="GBD09580.1"/>
    <property type="molecule type" value="Genomic_DNA"/>
</dbReference>
<keyword evidence="8 10" id="KW-0479">Metal-binding</keyword>
<evidence type="ECO:0000313" key="15">
    <source>
        <dbReference type="EMBL" id="GBD09580.1"/>
    </source>
</evidence>
<feature type="binding site" evidence="10 13">
    <location>
        <position position="176"/>
    </location>
    <ligand>
        <name>a divalent metal cation</name>
        <dbReference type="ChEBI" id="CHEBI:60240"/>
    </ligand>
</feature>
<dbReference type="EC" id="5.1.3.1" evidence="7 10"/>
<comment type="cofactor">
    <cofactor evidence="10 13">
        <name>a divalent metal cation</name>
        <dbReference type="ChEBI" id="CHEBI:60240"/>
    </cofactor>
    <text evidence="10 13">Binds 1 divalent metal cation per subunit.</text>
</comment>
<comment type="caution">
    <text evidence="15">The sequence shown here is derived from an EMBL/GenBank/DDBJ whole genome shotgun (WGS) entry which is preliminary data.</text>
</comment>
<evidence type="ECO:0000256" key="11">
    <source>
        <dbReference type="PIRNR" id="PIRNR001461"/>
    </source>
</evidence>
<dbReference type="PROSITE" id="PS01085">
    <property type="entry name" value="RIBUL_P_3_EPIMER_1"/>
    <property type="match status" value="1"/>
</dbReference>
<dbReference type="GO" id="GO:0006098">
    <property type="term" value="P:pentose-phosphate shunt"/>
    <property type="evidence" value="ECO:0007669"/>
    <property type="project" value="UniProtKB-UniRule"/>
</dbReference>
<evidence type="ECO:0000256" key="12">
    <source>
        <dbReference type="PIRSR" id="PIRSR001461-1"/>
    </source>
</evidence>
<evidence type="ECO:0000256" key="13">
    <source>
        <dbReference type="PIRSR" id="PIRSR001461-2"/>
    </source>
</evidence>
<comment type="cofactor">
    <cofactor evidence="4">
        <name>Zn(2+)</name>
        <dbReference type="ChEBI" id="CHEBI:29105"/>
    </cofactor>
</comment>
<dbReference type="SUPFAM" id="SSF51366">
    <property type="entry name" value="Ribulose-phoshate binding barrel"/>
    <property type="match status" value="1"/>
</dbReference>
<keyword evidence="13" id="KW-0170">Cobalt</keyword>
<reference evidence="16" key="1">
    <citation type="submission" date="2017-09" db="EMBL/GenBank/DDBJ databases">
        <title>Metaegenomics of thermophilic ammonia-oxidizing enrichment culture.</title>
        <authorList>
            <person name="Kato S."/>
            <person name="Suzuki K."/>
        </authorList>
    </citation>
    <scope>NUCLEOTIDE SEQUENCE [LARGE SCALE GENOMIC DNA]</scope>
</reference>
<dbReference type="InterPro" id="IPR000056">
    <property type="entry name" value="Ribul_P_3_epim-like"/>
</dbReference>
<comment type="pathway">
    <text evidence="10">Carbohydrate degradation.</text>
</comment>
<dbReference type="PROSITE" id="PS01086">
    <property type="entry name" value="RIBUL_P_3_EPIMER_2"/>
    <property type="match status" value="1"/>
</dbReference>
<keyword evidence="13" id="KW-0862">Zinc</keyword>
<evidence type="ECO:0000256" key="5">
    <source>
        <dbReference type="ARBA" id="ARBA00001954"/>
    </source>
</evidence>
<feature type="binding site" evidence="10 14">
    <location>
        <begin position="143"/>
        <end position="146"/>
    </location>
    <ligand>
        <name>substrate</name>
    </ligand>
</feature>
<evidence type="ECO:0000256" key="3">
    <source>
        <dbReference type="ARBA" id="ARBA00001941"/>
    </source>
</evidence>
<keyword evidence="9 10" id="KW-0413">Isomerase</keyword>
<comment type="cofactor">
    <cofactor evidence="2">
        <name>Mn(2+)</name>
        <dbReference type="ChEBI" id="CHEBI:29035"/>
    </cofactor>
</comment>
<comment type="cofactor">
    <cofactor evidence="5">
        <name>Fe(2+)</name>
        <dbReference type="ChEBI" id="CHEBI:29033"/>
    </cofactor>
</comment>
<dbReference type="PIRSF" id="PIRSF001461">
    <property type="entry name" value="RPE"/>
    <property type="match status" value="1"/>
</dbReference>
<feature type="binding site" evidence="10 13">
    <location>
        <position position="67"/>
    </location>
    <ligand>
        <name>a divalent metal cation</name>
        <dbReference type="ChEBI" id="CHEBI:60240"/>
    </ligand>
</feature>
<dbReference type="PANTHER" id="PTHR11749">
    <property type="entry name" value="RIBULOSE-5-PHOSPHATE-3-EPIMERASE"/>
    <property type="match status" value="1"/>
</dbReference>
<dbReference type="CDD" id="cd00429">
    <property type="entry name" value="RPE"/>
    <property type="match status" value="1"/>
</dbReference>
<evidence type="ECO:0000256" key="7">
    <source>
        <dbReference type="ARBA" id="ARBA00013188"/>
    </source>
</evidence>
<dbReference type="NCBIfam" id="NF004076">
    <property type="entry name" value="PRK05581.1-4"/>
    <property type="match status" value="1"/>
</dbReference>
<dbReference type="Gene3D" id="3.20.20.70">
    <property type="entry name" value="Aldolase class I"/>
    <property type="match status" value="1"/>
</dbReference>
<evidence type="ECO:0000256" key="14">
    <source>
        <dbReference type="PIRSR" id="PIRSR001461-3"/>
    </source>
</evidence>
<dbReference type="AlphaFoldDB" id="A0A2H5Y837"/>
<feature type="binding site" evidence="10 13">
    <location>
        <position position="36"/>
    </location>
    <ligand>
        <name>a divalent metal cation</name>
        <dbReference type="ChEBI" id="CHEBI:60240"/>
    </ligand>
</feature>
<accession>A0A2H5Y837</accession>
<evidence type="ECO:0000256" key="6">
    <source>
        <dbReference type="ARBA" id="ARBA00009541"/>
    </source>
</evidence>
<comment type="similarity">
    <text evidence="6 10 11">Belongs to the ribulose-phosphate 3-epimerase family.</text>
</comment>
<dbReference type="GO" id="GO:0005737">
    <property type="term" value="C:cytoplasm"/>
    <property type="evidence" value="ECO:0007669"/>
    <property type="project" value="UniProtKB-ARBA"/>
</dbReference>
<gene>
    <name evidence="10 15" type="primary">rpe</name>
    <name evidence="15" type="ORF">HRbin22_01837</name>
</gene>
<dbReference type="InterPro" id="IPR011060">
    <property type="entry name" value="RibuloseP-bd_barrel"/>
</dbReference>
<dbReference type="GO" id="GO:0019323">
    <property type="term" value="P:pentose catabolic process"/>
    <property type="evidence" value="ECO:0007669"/>
    <property type="project" value="UniProtKB-UniRule"/>
</dbReference>
<evidence type="ECO:0000256" key="2">
    <source>
        <dbReference type="ARBA" id="ARBA00001936"/>
    </source>
</evidence>
<feature type="binding site" evidence="10">
    <location>
        <begin position="176"/>
        <end position="178"/>
    </location>
    <ligand>
        <name>substrate</name>
    </ligand>
</feature>
<evidence type="ECO:0000256" key="4">
    <source>
        <dbReference type="ARBA" id="ARBA00001947"/>
    </source>
</evidence>
<feature type="binding site" evidence="10 14">
    <location>
        <position position="9"/>
    </location>
    <ligand>
        <name>substrate</name>
    </ligand>
</feature>
<proteinExistence type="inferred from homology"/>
<dbReference type="FunFam" id="3.20.20.70:FF:000004">
    <property type="entry name" value="Ribulose-phosphate 3-epimerase"/>
    <property type="match status" value="1"/>
</dbReference>
<feature type="active site" description="Proton donor" evidence="10 12">
    <location>
        <position position="176"/>
    </location>
</feature>
<comment type="function">
    <text evidence="10">Catalyzes the reversible epimerization of D-ribulose 5-phosphate to D-xylulose 5-phosphate.</text>
</comment>
<comment type="cofactor">
    <cofactor evidence="3">
        <name>Co(2+)</name>
        <dbReference type="ChEBI" id="CHEBI:48828"/>
    </cofactor>
</comment>
<comment type="catalytic activity">
    <reaction evidence="1 10 11">
        <text>D-ribulose 5-phosphate = D-xylulose 5-phosphate</text>
        <dbReference type="Rhea" id="RHEA:13677"/>
        <dbReference type="ChEBI" id="CHEBI:57737"/>
        <dbReference type="ChEBI" id="CHEBI:58121"/>
        <dbReference type="EC" id="5.1.3.1"/>
    </reaction>
</comment>
<name>A0A2H5Y837_9CHLR</name>
<sequence length="225" mass="24130">MKGIRIAPSILSADFACLARSVTEVVEAGADWIHVDVMDGHFVPNLTFGMPVVAALRRITPLPLDVHLMIEAPERYLEAFARAGADRLIVHVEACPHLHRVIQGIQGLGLRAGVALNPATPLSALEEILPDVDQVLIMTVNPGFGGQAFIERMLEKVRRARRMIDAVGRPIELEVDGGVGPENAPALVEAGATVLVAGASIFEAPEGPAEALRRLREAIERVRVG</sequence>
<dbReference type="InterPro" id="IPR013785">
    <property type="entry name" value="Aldolase_TIM"/>
</dbReference>
<keyword evidence="13" id="KW-0464">Manganese</keyword>
<dbReference type="HAMAP" id="MF_02227">
    <property type="entry name" value="RPE"/>
    <property type="match status" value="1"/>
</dbReference>
<evidence type="ECO:0000256" key="9">
    <source>
        <dbReference type="ARBA" id="ARBA00023235"/>
    </source>
</evidence>
<dbReference type="Proteomes" id="UP000236642">
    <property type="component" value="Unassembled WGS sequence"/>
</dbReference>
<comment type="caution">
    <text evidence="10">Lacks conserved residue(s) required for the propagation of feature annotation.</text>
</comment>
<evidence type="ECO:0000256" key="10">
    <source>
        <dbReference type="HAMAP-Rule" id="MF_02227"/>
    </source>
</evidence>
<keyword evidence="10 11" id="KW-0119">Carbohydrate metabolism</keyword>
<dbReference type="NCBIfam" id="TIGR01163">
    <property type="entry name" value="rpe"/>
    <property type="match status" value="1"/>
</dbReference>
<evidence type="ECO:0000313" key="16">
    <source>
        <dbReference type="Proteomes" id="UP000236642"/>
    </source>
</evidence>
<feature type="binding site" evidence="10 13">
    <location>
        <position position="34"/>
    </location>
    <ligand>
        <name>a divalent metal cation</name>
        <dbReference type="ChEBI" id="CHEBI:60240"/>
    </ligand>
</feature>
<dbReference type="GO" id="GO:0046872">
    <property type="term" value="F:metal ion binding"/>
    <property type="evidence" value="ECO:0007669"/>
    <property type="project" value="UniProtKB-UniRule"/>
</dbReference>
<evidence type="ECO:0000256" key="8">
    <source>
        <dbReference type="ARBA" id="ARBA00022723"/>
    </source>
</evidence>
<dbReference type="GO" id="GO:0004750">
    <property type="term" value="F:D-ribulose-phosphate 3-epimerase activity"/>
    <property type="evidence" value="ECO:0007669"/>
    <property type="project" value="UniProtKB-UniRule"/>
</dbReference>
<feature type="binding site" evidence="10 14">
    <location>
        <position position="67"/>
    </location>
    <ligand>
        <name>substrate</name>
    </ligand>
</feature>
<feature type="active site" description="Proton acceptor" evidence="10 12">
    <location>
        <position position="36"/>
    </location>
</feature>
<feature type="binding site" evidence="14">
    <location>
        <position position="178"/>
    </location>
    <ligand>
        <name>substrate</name>
    </ligand>
</feature>
<dbReference type="Pfam" id="PF00834">
    <property type="entry name" value="Ribul_P_3_epim"/>
    <property type="match status" value="1"/>
</dbReference>
<evidence type="ECO:0000256" key="1">
    <source>
        <dbReference type="ARBA" id="ARBA00001782"/>
    </source>
</evidence>